<evidence type="ECO:0000256" key="10">
    <source>
        <dbReference type="ARBA" id="ARBA00047607"/>
    </source>
</evidence>
<comment type="subcellular location">
    <subcellularLocation>
        <location evidence="2">Cell membrane</location>
        <topology evidence="2">Peripheral membrane protein</topology>
    </subcellularLocation>
</comment>
<keyword evidence="8" id="KW-0378">Hydrolase</keyword>
<dbReference type="Gene3D" id="3.30.420.150">
    <property type="entry name" value="Exopolyphosphatase. Domain 2"/>
    <property type="match status" value="1"/>
</dbReference>
<protein>
    <recommendedName>
        <fullName evidence="6">Exopolyphosphatase</fullName>
        <ecNumber evidence="5">3.6.1.11</ecNumber>
    </recommendedName>
</protein>
<dbReference type="FunFam" id="3.30.420.150:FF:000001">
    <property type="entry name" value="Guanosine-5'-triphosphate,3'-diphosphate pyrophosphatase"/>
    <property type="match status" value="1"/>
</dbReference>
<evidence type="ECO:0000256" key="6">
    <source>
        <dbReference type="ARBA" id="ARBA00020416"/>
    </source>
</evidence>
<dbReference type="OrthoDB" id="9793035at2"/>
<accession>A0A318E5M6</accession>
<dbReference type="Proteomes" id="UP000248330">
    <property type="component" value="Unassembled WGS sequence"/>
</dbReference>
<evidence type="ECO:0000259" key="11">
    <source>
        <dbReference type="Pfam" id="PF02541"/>
    </source>
</evidence>
<dbReference type="GO" id="GO:0004309">
    <property type="term" value="F:exopolyphosphatase activity"/>
    <property type="evidence" value="ECO:0007669"/>
    <property type="project" value="UniProtKB-EC"/>
</dbReference>
<organism evidence="13 14">
    <name type="scientific">Sinimarinibacterium flocculans</name>
    <dbReference type="NCBI Taxonomy" id="985250"/>
    <lineage>
        <taxon>Bacteria</taxon>
        <taxon>Pseudomonadati</taxon>
        <taxon>Pseudomonadota</taxon>
        <taxon>Gammaproteobacteria</taxon>
        <taxon>Nevskiales</taxon>
        <taxon>Nevskiaceae</taxon>
        <taxon>Sinimarinibacterium</taxon>
    </lineage>
</organism>
<dbReference type="Pfam" id="PF02541">
    <property type="entry name" value="Ppx-GppA"/>
    <property type="match status" value="1"/>
</dbReference>
<dbReference type="InterPro" id="IPR043129">
    <property type="entry name" value="ATPase_NBD"/>
</dbReference>
<evidence type="ECO:0000256" key="9">
    <source>
        <dbReference type="ARBA" id="ARBA00023136"/>
    </source>
</evidence>
<dbReference type="RefSeq" id="WP_110265694.1">
    <property type="nucleotide sequence ID" value="NZ_CAKZQT010000033.1"/>
</dbReference>
<dbReference type="InterPro" id="IPR030673">
    <property type="entry name" value="PyroPPase_GppA_Ppx"/>
</dbReference>
<dbReference type="PANTHER" id="PTHR30005:SF14">
    <property type="entry name" value="EXOPOLYPHOSPHATASE"/>
    <property type="match status" value="1"/>
</dbReference>
<evidence type="ECO:0000313" key="14">
    <source>
        <dbReference type="Proteomes" id="UP000248330"/>
    </source>
</evidence>
<dbReference type="CDD" id="cd24053">
    <property type="entry name" value="ASKHA_NBD_EcPPX-GppA-like"/>
    <property type="match status" value="1"/>
</dbReference>
<evidence type="ECO:0000259" key="12">
    <source>
        <dbReference type="Pfam" id="PF21447"/>
    </source>
</evidence>
<dbReference type="Gene3D" id="3.30.420.40">
    <property type="match status" value="1"/>
</dbReference>
<evidence type="ECO:0000256" key="1">
    <source>
        <dbReference type="ARBA" id="ARBA00001946"/>
    </source>
</evidence>
<dbReference type="Pfam" id="PF21447">
    <property type="entry name" value="Ppx-GppA_III"/>
    <property type="match status" value="1"/>
</dbReference>
<dbReference type="PIRSF" id="PIRSF001267">
    <property type="entry name" value="Pyrophosphatase_GppA_Ppx"/>
    <property type="match status" value="1"/>
</dbReference>
<dbReference type="Gene3D" id="1.10.3210.10">
    <property type="entry name" value="Hypothetical protein af1432"/>
    <property type="match status" value="1"/>
</dbReference>
<dbReference type="AlphaFoldDB" id="A0A318E5M6"/>
<reference evidence="13 14" key="1">
    <citation type="submission" date="2018-04" db="EMBL/GenBank/DDBJ databases">
        <title>Genomic Encyclopedia of Type Strains, Phase IV (KMG-IV): sequencing the most valuable type-strain genomes for metagenomic binning, comparative biology and taxonomic classification.</title>
        <authorList>
            <person name="Goeker M."/>
        </authorList>
    </citation>
    <scope>NUCLEOTIDE SEQUENCE [LARGE SCALE GENOMIC DNA]</scope>
    <source>
        <strain evidence="13 14">DSM 104150</strain>
    </source>
</reference>
<evidence type="ECO:0000256" key="4">
    <source>
        <dbReference type="ARBA" id="ARBA00011738"/>
    </source>
</evidence>
<dbReference type="InterPro" id="IPR003695">
    <property type="entry name" value="Ppx_GppA_N"/>
</dbReference>
<comment type="cofactor">
    <cofactor evidence="1">
        <name>Mg(2+)</name>
        <dbReference type="ChEBI" id="CHEBI:18420"/>
    </cofactor>
</comment>
<dbReference type="EMBL" id="QICN01000007">
    <property type="protein sequence ID" value="PXV66570.1"/>
    <property type="molecule type" value="Genomic_DNA"/>
</dbReference>
<comment type="similarity">
    <text evidence="3">Belongs to the GppA/Ppx family.</text>
</comment>
<evidence type="ECO:0000256" key="3">
    <source>
        <dbReference type="ARBA" id="ARBA00007125"/>
    </source>
</evidence>
<dbReference type="SUPFAM" id="SSF109604">
    <property type="entry name" value="HD-domain/PDEase-like"/>
    <property type="match status" value="1"/>
</dbReference>
<feature type="domain" description="Ppx/GppA phosphatase C-terminal" evidence="12">
    <location>
        <begin position="317"/>
        <end position="491"/>
    </location>
</feature>
<dbReference type="GO" id="GO:0006798">
    <property type="term" value="P:polyphosphate catabolic process"/>
    <property type="evidence" value="ECO:0007669"/>
    <property type="project" value="TreeGrafter"/>
</dbReference>
<gene>
    <name evidence="13" type="ORF">C8D93_107135</name>
</gene>
<evidence type="ECO:0000256" key="8">
    <source>
        <dbReference type="ARBA" id="ARBA00022801"/>
    </source>
</evidence>
<comment type="catalytic activity">
    <reaction evidence="10">
        <text>[phosphate](n) + H2O = [phosphate](n-1) + phosphate + H(+)</text>
        <dbReference type="Rhea" id="RHEA:21528"/>
        <dbReference type="Rhea" id="RHEA-COMP:9859"/>
        <dbReference type="Rhea" id="RHEA-COMP:14279"/>
        <dbReference type="ChEBI" id="CHEBI:15377"/>
        <dbReference type="ChEBI" id="CHEBI:15378"/>
        <dbReference type="ChEBI" id="CHEBI:16838"/>
        <dbReference type="ChEBI" id="CHEBI:43474"/>
        <dbReference type="EC" id="3.6.1.11"/>
    </reaction>
</comment>
<feature type="domain" description="Ppx/GppA phosphatase N-terminal" evidence="11">
    <location>
        <begin position="29"/>
        <end position="310"/>
    </location>
</feature>
<evidence type="ECO:0000313" key="13">
    <source>
        <dbReference type="EMBL" id="PXV66570.1"/>
    </source>
</evidence>
<dbReference type="PANTHER" id="PTHR30005">
    <property type="entry name" value="EXOPOLYPHOSPHATASE"/>
    <property type="match status" value="1"/>
</dbReference>
<comment type="caution">
    <text evidence="13">The sequence shown here is derived from an EMBL/GenBank/DDBJ whole genome shotgun (WGS) entry which is preliminary data.</text>
</comment>
<dbReference type="InterPro" id="IPR022371">
    <property type="entry name" value="Exopolyphosphatase"/>
</dbReference>
<dbReference type="InterPro" id="IPR050273">
    <property type="entry name" value="GppA/Ppx_hydrolase"/>
</dbReference>
<dbReference type="InterPro" id="IPR048950">
    <property type="entry name" value="Ppx_GppA_C"/>
</dbReference>
<sequence>MSAVIRPAADASQEIAAVDLGSNSFHMMVARSDGAEVQVIDRLREPVRLASGLDADKRLQPDAAMRALSCLQRFGQRLRGIPAERVRAVGTNTMRKLRNSRDFHAAAEAALGHEIEIISGMEEARLVYGGVTHGMRAEQARRLVVDIGGGSTELIIGRRSEPRLMESVSLGCVVHTQRFFEDGEISAARFKRARLAARVELEFLERPYRRAGWDVAIGSSGTIRGIWRVIMGQGWSRQHITREGLEKTIDLVLQRRHVDQIDFPDLREDRRPVFIGGLAVLAGIFDTLGIEAMETSERALREGLIYDLLGRLSNHDVRDESVQAMAARYAVDVRHAGELSRTALKILDQAGRSWNLDMRVARQFLHWAAQLHEVGLVITHNGYHKHSHYILRNSDLQGFSQTEQKLLAALVRLHRGRFALETLDELPTIWVEPVKRMAMILRLAYLLHRSRSPDLRPPVRVTANRRGYELQFTQKHWLDKHPLTLADLEREAEVLASAQLRLKLAS</sequence>
<evidence type="ECO:0000256" key="2">
    <source>
        <dbReference type="ARBA" id="ARBA00004202"/>
    </source>
</evidence>
<keyword evidence="14" id="KW-1185">Reference proteome</keyword>
<dbReference type="EC" id="3.6.1.11" evidence="5"/>
<dbReference type="GO" id="GO:0005886">
    <property type="term" value="C:plasma membrane"/>
    <property type="evidence" value="ECO:0007669"/>
    <property type="project" value="UniProtKB-SubCell"/>
</dbReference>
<evidence type="ECO:0000256" key="7">
    <source>
        <dbReference type="ARBA" id="ARBA00022475"/>
    </source>
</evidence>
<dbReference type="FunFam" id="3.30.420.40:FF:000023">
    <property type="entry name" value="Guanosine-5'-triphosphate,3'-diphosphate pyrophosphatase"/>
    <property type="match status" value="1"/>
</dbReference>
<proteinExistence type="inferred from homology"/>
<name>A0A318E5M6_9GAMM</name>
<keyword evidence="9" id="KW-0472">Membrane</keyword>
<dbReference type="SUPFAM" id="SSF53067">
    <property type="entry name" value="Actin-like ATPase domain"/>
    <property type="match status" value="2"/>
</dbReference>
<comment type="subunit">
    <text evidence="4">Homodimer.</text>
</comment>
<keyword evidence="7" id="KW-1003">Cell membrane</keyword>
<evidence type="ECO:0000256" key="5">
    <source>
        <dbReference type="ARBA" id="ARBA00012451"/>
    </source>
</evidence>
<dbReference type="NCBIfam" id="TIGR03706">
    <property type="entry name" value="exo_poly_only"/>
    <property type="match status" value="1"/>
</dbReference>